<name>A0A1I5YLU7_9PSEU</name>
<dbReference type="RefSeq" id="WP_342029828.1">
    <property type="nucleotide sequence ID" value="NZ_FOWC01000012.1"/>
</dbReference>
<organism evidence="3 4">
    <name type="scientific">Amycolatopsis rubida</name>
    <dbReference type="NCBI Taxonomy" id="112413"/>
    <lineage>
        <taxon>Bacteria</taxon>
        <taxon>Bacillati</taxon>
        <taxon>Actinomycetota</taxon>
        <taxon>Actinomycetes</taxon>
        <taxon>Pseudonocardiales</taxon>
        <taxon>Pseudonocardiaceae</taxon>
        <taxon>Amycolatopsis</taxon>
    </lineage>
</organism>
<dbReference type="PROSITE" id="PS51186">
    <property type="entry name" value="GNAT"/>
    <property type="match status" value="1"/>
</dbReference>
<dbReference type="EMBL" id="FOWC01000012">
    <property type="protein sequence ID" value="SFQ45173.1"/>
    <property type="molecule type" value="Genomic_DNA"/>
</dbReference>
<dbReference type="Pfam" id="PF00583">
    <property type="entry name" value="Acetyltransf_1"/>
    <property type="match status" value="1"/>
</dbReference>
<dbReference type="InterPro" id="IPR016181">
    <property type="entry name" value="Acyl_CoA_acyltransferase"/>
</dbReference>
<feature type="region of interest" description="Disordered" evidence="1">
    <location>
        <begin position="65"/>
        <end position="94"/>
    </location>
</feature>
<dbReference type="CDD" id="cd04301">
    <property type="entry name" value="NAT_SF"/>
    <property type="match status" value="1"/>
</dbReference>
<dbReference type="AlphaFoldDB" id="A0A1I5YLU7"/>
<feature type="compositionally biased region" description="Polar residues" evidence="1">
    <location>
        <begin position="75"/>
        <end position="86"/>
    </location>
</feature>
<dbReference type="SUPFAM" id="SSF55729">
    <property type="entry name" value="Acyl-CoA N-acyltransferases (Nat)"/>
    <property type="match status" value="1"/>
</dbReference>
<keyword evidence="3" id="KW-0808">Transferase</keyword>
<evidence type="ECO:0000313" key="4">
    <source>
        <dbReference type="Proteomes" id="UP000199137"/>
    </source>
</evidence>
<dbReference type="GO" id="GO:0016747">
    <property type="term" value="F:acyltransferase activity, transferring groups other than amino-acyl groups"/>
    <property type="evidence" value="ECO:0007669"/>
    <property type="project" value="InterPro"/>
</dbReference>
<evidence type="ECO:0000256" key="1">
    <source>
        <dbReference type="SAM" id="MobiDB-lite"/>
    </source>
</evidence>
<dbReference type="Proteomes" id="UP000199137">
    <property type="component" value="Unassembled WGS sequence"/>
</dbReference>
<gene>
    <name evidence="3" type="ORF">SAMN05421854_112191</name>
</gene>
<evidence type="ECO:0000313" key="3">
    <source>
        <dbReference type="EMBL" id="SFQ45173.1"/>
    </source>
</evidence>
<sequence length="94" mass="10389">MAAFDPDCPIDYFRCGIWRLNIAAEHQKKGYGKFAVEAVLAEAHRRGEASATVLGVPGEHSPEPFYLRRGFQPPASFTNARSSPASGSEPRRQR</sequence>
<reference evidence="4" key="1">
    <citation type="submission" date="2016-10" db="EMBL/GenBank/DDBJ databases">
        <authorList>
            <person name="Varghese N."/>
            <person name="Submissions S."/>
        </authorList>
    </citation>
    <scope>NUCLEOTIDE SEQUENCE [LARGE SCALE GENOMIC DNA]</scope>
    <source>
        <strain evidence="4">DSM 44637</strain>
    </source>
</reference>
<evidence type="ECO:0000259" key="2">
    <source>
        <dbReference type="PROSITE" id="PS51186"/>
    </source>
</evidence>
<dbReference type="InterPro" id="IPR000182">
    <property type="entry name" value="GNAT_dom"/>
</dbReference>
<protein>
    <submittedName>
        <fullName evidence="3">Diamine N-acetyltransferase</fullName>
    </submittedName>
</protein>
<feature type="domain" description="N-acetyltransferase" evidence="2">
    <location>
        <begin position="1"/>
        <end position="92"/>
    </location>
</feature>
<proteinExistence type="predicted"/>
<dbReference type="Gene3D" id="3.40.630.30">
    <property type="match status" value="1"/>
</dbReference>
<accession>A0A1I5YLU7</accession>
<dbReference type="STRING" id="112413.SAMN05421854_112191"/>